<dbReference type="Gramene" id="TraesCS2A03G1219100.1">
    <property type="protein sequence ID" value="TraesCS2A03G1219100.1.CDS"/>
    <property type="gene ID" value="TraesCS2A03G1219100"/>
</dbReference>
<keyword evidence="1" id="KW-0472">Membrane</keyword>
<dbReference type="EnsemblPlants" id="TraesCS2A02G525400.1">
    <property type="protein sequence ID" value="TraesCS2A02G525400.1"/>
    <property type="gene ID" value="TraesCS2A02G525400"/>
</dbReference>
<feature type="transmembrane region" description="Helical" evidence="1">
    <location>
        <begin position="180"/>
        <end position="198"/>
    </location>
</feature>
<dbReference type="Proteomes" id="UP000019116">
    <property type="component" value="Chromosome 2A"/>
</dbReference>
<feature type="transmembrane region" description="Helical" evidence="1">
    <location>
        <begin position="260"/>
        <end position="278"/>
    </location>
</feature>
<dbReference type="RefSeq" id="XP_044459520.1">
    <property type="nucleotide sequence ID" value="XM_044603585.1"/>
</dbReference>
<evidence type="ECO:0000256" key="1">
    <source>
        <dbReference type="SAM" id="Phobius"/>
    </source>
</evidence>
<name>A0A3B6B746_WHEAT</name>
<dbReference type="AlphaFoldDB" id="A0A3B6B746"/>
<reference evidence="2" key="1">
    <citation type="submission" date="2018-08" db="EMBL/GenBank/DDBJ databases">
        <authorList>
            <person name="Rossello M."/>
        </authorList>
    </citation>
    <scope>NUCLEOTIDE SEQUENCE [LARGE SCALE GENOMIC DNA]</scope>
    <source>
        <strain evidence="2">cv. Chinese Spring</strain>
    </source>
</reference>
<gene>
    <name evidence="2" type="primary">LOC123190852</name>
</gene>
<sequence>MQKKKKKKLKSHPLLALLPFLPRRPPPPPPAEITRHERTLAVKPSTMGAHPATVPCSLRCGAAVAAVRRFTGPRSAGFLVRDGRIIVTGSKLSCVGPTSWSYPHNFDSDSEPMPPGPWWGEALLEEDAEFFPLADFIPVGQGRKELDAIWHALVAGPLESVQLTLREILAAGNLFRCRSFHVGTLSGALLVVAGVFQLCKTTPTLFVDIVLGSVFYKLSVLSAQLQRDGRSFSICARIQLVLLLVLSFKDNGASQGFYRFLVESIWLPNIYVYLIMAYDATVGVKHGRLEWLGVYRMVRTKGGLMKVLKHTFLDIFGGNKMPVSIKRRNRKGQ</sequence>
<evidence type="ECO:0000313" key="3">
    <source>
        <dbReference type="Proteomes" id="UP000019116"/>
    </source>
</evidence>
<reference evidence="2" key="2">
    <citation type="submission" date="2018-10" db="UniProtKB">
        <authorList>
            <consortium name="EnsemblPlants"/>
        </authorList>
    </citation>
    <scope>IDENTIFICATION</scope>
</reference>
<dbReference type="GeneID" id="123190852"/>
<keyword evidence="1" id="KW-1133">Transmembrane helix</keyword>
<keyword evidence="1" id="KW-0812">Transmembrane</keyword>
<protein>
    <submittedName>
        <fullName evidence="2">Uncharacterized protein</fullName>
    </submittedName>
</protein>
<dbReference type="Gramene" id="TraesCS2A02G525400.1">
    <property type="protein sequence ID" value="TraesCS2A02G525400.1"/>
    <property type="gene ID" value="TraesCS2A02G525400"/>
</dbReference>
<evidence type="ECO:0000313" key="2">
    <source>
        <dbReference type="EnsemblPlants" id="TraesCS2A02G525400.1"/>
    </source>
</evidence>
<proteinExistence type="predicted"/>
<keyword evidence="3" id="KW-1185">Reference proteome</keyword>
<dbReference type="OrthoDB" id="612671at2759"/>
<accession>A0A3B6B746</accession>
<organism evidence="2">
    <name type="scientific">Triticum aestivum</name>
    <name type="common">Wheat</name>
    <dbReference type="NCBI Taxonomy" id="4565"/>
    <lineage>
        <taxon>Eukaryota</taxon>
        <taxon>Viridiplantae</taxon>
        <taxon>Streptophyta</taxon>
        <taxon>Embryophyta</taxon>
        <taxon>Tracheophyta</taxon>
        <taxon>Spermatophyta</taxon>
        <taxon>Magnoliopsida</taxon>
        <taxon>Liliopsida</taxon>
        <taxon>Poales</taxon>
        <taxon>Poaceae</taxon>
        <taxon>BOP clade</taxon>
        <taxon>Pooideae</taxon>
        <taxon>Triticodae</taxon>
        <taxon>Triticeae</taxon>
        <taxon>Triticinae</taxon>
        <taxon>Triticum</taxon>
    </lineage>
</organism>